<name>A0A5E4U732_9BURK</name>
<dbReference type="PANTHER" id="PTHR47114:SF2">
    <property type="entry name" value="OLIGODENDROCYTE-MYELIN GLYCOPROTEIN"/>
    <property type="match status" value="1"/>
</dbReference>
<comment type="caution">
    <text evidence="11">Lacks conserved residue(s) required for the propagation of feature annotation.</text>
</comment>
<gene>
    <name evidence="13" type="primary">sspH1</name>
    <name evidence="13" type="ORF">PAN31108_01866</name>
</gene>
<evidence type="ECO:0000256" key="2">
    <source>
        <dbReference type="ARBA" id="ARBA00004613"/>
    </source>
</evidence>
<dbReference type="PROSITE" id="PS52053">
    <property type="entry name" value="NEL"/>
    <property type="match status" value="1"/>
</dbReference>
<reference evidence="13 14" key="1">
    <citation type="submission" date="2019-08" db="EMBL/GenBank/DDBJ databases">
        <authorList>
            <person name="Peeters C."/>
        </authorList>
    </citation>
    <scope>NUCLEOTIDE SEQUENCE [LARGE SCALE GENOMIC DNA]</scope>
    <source>
        <strain evidence="13 14">LMG 31108</strain>
    </source>
</reference>
<dbReference type="GO" id="GO:0016567">
    <property type="term" value="P:protein ubiquitination"/>
    <property type="evidence" value="ECO:0007669"/>
    <property type="project" value="InterPro"/>
</dbReference>
<keyword evidence="8 11" id="KW-0833">Ubl conjugation pathway</keyword>
<protein>
    <submittedName>
        <fullName evidence="13">E3 ubiquitin-protein ligase SspH1</fullName>
        <ecNumber evidence="13">2.3.2.27</ecNumber>
    </submittedName>
</protein>
<dbReference type="InterPro" id="IPR032675">
    <property type="entry name" value="LRR_dom_sf"/>
</dbReference>
<proteinExistence type="inferred from homology"/>
<dbReference type="Gene3D" id="1.20.1270.130">
    <property type="entry name" value="Shigella T3SS effector IpaH domain"/>
    <property type="match status" value="1"/>
</dbReference>
<dbReference type="PANTHER" id="PTHR47114">
    <property type="match status" value="1"/>
</dbReference>
<evidence type="ECO:0000256" key="6">
    <source>
        <dbReference type="ARBA" id="ARBA00022679"/>
    </source>
</evidence>
<evidence type="ECO:0000313" key="14">
    <source>
        <dbReference type="Proteomes" id="UP000406256"/>
    </source>
</evidence>
<keyword evidence="6 13" id="KW-0808">Transferase</keyword>
<dbReference type="EMBL" id="CABPSB010000005">
    <property type="protein sequence ID" value="VVD95876.1"/>
    <property type="molecule type" value="Genomic_DNA"/>
</dbReference>
<keyword evidence="13" id="KW-0012">Acyltransferase</keyword>
<keyword evidence="5" id="KW-0433">Leucine-rich repeat</keyword>
<evidence type="ECO:0000256" key="3">
    <source>
        <dbReference type="ARBA" id="ARBA00009868"/>
    </source>
</evidence>
<keyword evidence="4 11" id="KW-0964">Secreted</keyword>
<dbReference type="InterPro" id="IPR001611">
    <property type="entry name" value="Leu-rich_rpt"/>
</dbReference>
<keyword evidence="14" id="KW-1185">Reference proteome</keyword>
<evidence type="ECO:0000313" key="13">
    <source>
        <dbReference type="EMBL" id="VVD95876.1"/>
    </source>
</evidence>
<comment type="similarity">
    <text evidence="3 11">Belongs to the LRR-containing bacterial E3 ligase family.</text>
</comment>
<keyword evidence="10 11" id="KW-1035">Host cytoplasm</keyword>
<dbReference type="SUPFAM" id="SSF52058">
    <property type="entry name" value="L domain-like"/>
    <property type="match status" value="1"/>
</dbReference>
<dbReference type="InterPro" id="IPR051071">
    <property type="entry name" value="LRR-bact_E3_ubiq_ligases"/>
</dbReference>
<keyword evidence="9" id="KW-0832">Ubl conjugation</keyword>
<evidence type="ECO:0000256" key="9">
    <source>
        <dbReference type="ARBA" id="ARBA00022843"/>
    </source>
</evidence>
<dbReference type="Proteomes" id="UP000406256">
    <property type="component" value="Unassembled WGS sequence"/>
</dbReference>
<dbReference type="GO" id="GO:0061630">
    <property type="term" value="F:ubiquitin protein ligase activity"/>
    <property type="evidence" value="ECO:0007669"/>
    <property type="project" value="UniProtKB-EC"/>
</dbReference>
<evidence type="ECO:0000256" key="4">
    <source>
        <dbReference type="ARBA" id="ARBA00022525"/>
    </source>
</evidence>
<evidence type="ECO:0000256" key="1">
    <source>
        <dbReference type="ARBA" id="ARBA00004192"/>
    </source>
</evidence>
<sequence>MVASASQRGQCSNADPTQRLRDSLHRQRLLRTQSLRQAQTLVEAGAFDDEIAASRYLLKFNFPNDEYGRHARASLVQQRSLTGRTPFEFCRYLHSPIDIGDSAAQMLVGARAFITQKDARQYLAKFGQIDGISRNDLANELRCIALTRILEGRSPTWAFESVAPADVLALYGPSSIPHHIENLDVVADKRRELILPHAMPQLTTLRIDGDIALKLPVDVPKLTRVSLNGVRLPRMFRVPVIPVATSLSIIGSSAESIHIPHECRSLVTLEISRNLQLRIVTLEALPQHIRDSDASALAHVEITNNPVLRQIELPPSLPSATSLVLADNDLTASPLTRIRHLKNVRTIRLGRNRLSTLAALPDMPRLHLMDLAHNQFTYIPSSIASLRGVPAEIDVSQPGPDASSGASMRWADVVMIGNPIDAQAIGHWKQRSIAPTGARAYFSMAPRVTPRVRPIIDAVSDWYPPLSPLRHSESWRTLSGHADASDFSAFLDSLRRTVFYESEAFRSGFSAWLTRLRTDCALRDDVLPQSRGSSTASDEDVTSIYRTMQHETLTYEVARGDYDARPDTLGVVMRGLFDLDVLERLVRNLTVTMPHLVKTEGYLALQVKLREMLSLHVDTTDMRDFEVPGIAGATLSHAYHHVIRQRESEFPTFLARSPAVQQAIKRRWPGEFEAAQQRLAHGSAPDVFGALVARRFARH</sequence>
<dbReference type="InterPro" id="IPR029487">
    <property type="entry name" value="NEL_dom"/>
</dbReference>
<dbReference type="GO" id="GO:0030430">
    <property type="term" value="C:host cell cytoplasm"/>
    <property type="evidence" value="ECO:0007669"/>
    <property type="project" value="UniProtKB-SubCell"/>
</dbReference>
<evidence type="ECO:0000256" key="8">
    <source>
        <dbReference type="ARBA" id="ARBA00022786"/>
    </source>
</evidence>
<keyword evidence="7" id="KW-0677">Repeat</keyword>
<comment type="subcellular location">
    <subcellularLocation>
        <location evidence="1">Host cytoplasm</location>
    </subcellularLocation>
    <subcellularLocation>
        <location evidence="2">Secreted</location>
    </subcellularLocation>
</comment>
<dbReference type="Gene3D" id="3.80.10.10">
    <property type="entry name" value="Ribonuclease Inhibitor"/>
    <property type="match status" value="1"/>
</dbReference>
<dbReference type="AlphaFoldDB" id="A0A5E4U732"/>
<dbReference type="Pfam" id="PF13855">
    <property type="entry name" value="LRR_8"/>
    <property type="match status" value="1"/>
</dbReference>
<dbReference type="GO" id="GO:0005576">
    <property type="term" value="C:extracellular region"/>
    <property type="evidence" value="ECO:0007669"/>
    <property type="project" value="UniProtKB-SubCell"/>
</dbReference>
<accession>A0A5E4U732</accession>
<feature type="domain" description="NEL" evidence="12">
    <location>
        <begin position="454"/>
        <end position="699"/>
    </location>
</feature>
<dbReference type="Pfam" id="PF14496">
    <property type="entry name" value="NEL"/>
    <property type="match status" value="1"/>
</dbReference>
<evidence type="ECO:0000259" key="12">
    <source>
        <dbReference type="PROSITE" id="PS52053"/>
    </source>
</evidence>
<evidence type="ECO:0000256" key="10">
    <source>
        <dbReference type="ARBA" id="ARBA00023200"/>
    </source>
</evidence>
<dbReference type="EC" id="2.3.2.27" evidence="13"/>
<evidence type="ECO:0000256" key="11">
    <source>
        <dbReference type="PROSITE-ProRule" id="PRU01398"/>
    </source>
</evidence>
<evidence type="ECO:0000256" key="7">
    <source>
        <dbReference type="ARBA" id="ARBA00022737"/>
    </source>
</evidence>
<organism evidence="13 14">
    <name type="scientific">Pandoraea anhela</name>
    <dbReference type="NCBI Taxonomy" id="2508295"/>
    <lineage>
        <taxon>Bacteria</taxon>
        <taxon>Pseudomonadati</taxon>
        <taxon>Pseudomonadota</taxon>
        <taxon>Betaproteobacteria</taxon>
        <taxon>Burkholderiales</taxon>
        <taxon>Burkholderiaceae</taxon>
        <taxon>Pandoraea</taxon>
    </lineage>
</organism>
<dbReference type="Gene3D" id="1.20.58.360">
    <property type="entry name" value="Shigella T3SS effector IpaH defines"/>
    <property type="match status" value="1"/>
</dbReference>
<evidence type="ECO:0000256" key="5">
    <source>
        <dbReference type="ARBA" id="ARBA00022614"/>
    </source>
</evidence>